<keyword evidence="3" id="KW-1185">Reference proteome</keyword>
<feature type="repeat" description="LDL-receptor class B" evidence="1">
    <location>
        <begin position="127"/>
        <end position="173"/>
    </location>
</feature>
<feature type="repeat" description="LDL-receptor class B" evidence="1">
    <location>
        <begin position="83"/>
        <end position="126"/>
    </location>
</feature>
<dbReference type="PANTHER" id="PTHR46513">
    <property type="entry name" value="VITELLOGENIN RECEPTOR-LIKE PROTEIN-RELATED-RELATED"/>
    <property type="match status" value="1"/>
</dbReference>
<comment type="caution">
    <text evidence="2">The sequence shown here is derived from an EMBL/GenBank/DDBJ whole genome shotgun (WGS) entry which is preliminary data.</text>
</comment>
<dbReference type="InterPro" id="IPR050778">
    <property type="entry name" value="Cueball_EGF_LRP_Nidogen"/>
</dbReference>
<evidence type="ECO:0000313" key="2">
    <source>
        <dbReference type="EMBL" id="KAL3836504.1"/>
    </source>
</evidence>
<dbReference type="InterPro" id="IPR000033">
    <property type="entry name" value="LDLR_classB_rpt"/>
</dbReference>
<dbReference type="AlphaFoldDB" id="A0ABD3THI9"/>
<dbReference type="Pfam" id="PF00058">
    <property type="entry name" value="Ldl_recept_b"/>
    <property type="match status" value="1"/>
</dbReference>
<feature type="non-terminal residue" evidence="2">
    <location>
        <position position="1"/>
    </location>
</feature>
<accession>A0ABD3THI9</accession>
<name>A0ABD3THI9_SINWO</name>
<dbReference type="SMART" id="SM00135">
    <property type="entry name" value="LY"/>
    <property type="match status" value="3"/>
</dbReference>
<dbReference type="Proteomes" id="UP001634394">
    <property type="component" value="Unassembled WGS sequence"/>
</dbReference>
<evidence type="ECO:0000256" key="1">
    <source>
        <dbReference type="PROSITE-ProRule" id="PRU00461"/>
    </source>
</evidence>
<protein>
    <submittedName>
        <fullName evidence="2">Uncharacterized protein</fullName>
    </submittedName>
</protein>
<dbReference type="SUPFAM" id="SSF63825">
    <property type="entry name" value="YWTD domain"/>
    <property type="match status" value="1"/>
</dbReference>
<evidence type="ECO:0000313" key="3">
    <source>
        <dbReference type="Proteomes" id="UP001634394"/>
    </source>
</evidence>
<dbReference type="PANTHER" id="PTHR46513:SF13">
    <property type="entry name" value="EGF-LIKE DOMAIN-CONTAINING PROTEIN"/>
    <property type="match status" value="1"/>
</dbReference>
<sequence length="182" mass="20884">NLPDNFFLITDTDIPMLCRMDINTTSYERIPLEKRIYAPHDIDYDPVDGIIFWTDLGIKQISSASIYGHNQTTLHSSKGGTLFIIYWTDIGRPARIEKSNYDGTNRRELINTGLHSPIGFAVDVIAGVMYWGDARQDKTVQIERANADGSNRQTIYQAQVQPQFVGIALYQSYVYITHWKYR</sequence>
<dbReference type="InterPro" id="IPR011042">
    <property type="entry name" value="6-blade_b-propeller_TolB-like"/>
</dbReference>
<proteinExistence type="predicted"/>
<dbReference type="Gene3D" id="2.120.10.30">
    <property type="entry name" value="TolB, C-terminal domain"/>
    <property type="match status" value="1"/>
</dbReference>
<reference evidence="2 3" key="1">
    <citation type="submission" date="2024-11" db="EMBL/GenBank/DDBJ databases">
        <title>Chromosome-level genome assembly of the freshwater bivalve Anodonta woodiana.</title>
        <authorList>
            <person name="Chen X."/>
        </authorList>
    </citation>
    <scope>NUCLEOTIDE SEQUENCE [LARGE SCALE GENOMIC DNA]</scope>
    <source>
        <strain evidence="2">MN2024</strain>
        <tissue evidence="2">Gills</tissue>
    </source>
</reference>
<dbReference type="PROSITE" id="PS51120">
    <property type="entry name" value="LDLRB"/>
    <property type="match status" value="2"/>
</dbReference>
<dbReference type="EMBL" id="JBJQND010000018">
    <property type="protein sequence ID" value="KAL3836504.1"/>
    <property type="molecule type" value="Genomic_DNA"/>
</dbReference>
<organism evidence="2 3">
    <name type="scientific">Sinanodonta woodiana</name>
    <name type="common">Chinese pond mussel</name>
    <name type="synonym">Anodonta woodiana</name>
    <dbReference type="NCBI Taxonomy" id="1069815"/>
    <lineage>
        <taxon>Eukaryota</taxon>
        <taxon>Metazoa</taxon>
        <taxon>Spiralia</taxon>
        <taxon>Lophotrochozoa</taxon>
        <taxon>Mollusca</taxon>
        <taxon>Bivalvia</taxon>
        <taxon>Autobranchia</taxon>
        <taxon>Heteroconchia</taxon>
        <taxon>Palaeoheterodonta</taxon>
        <taxon>Unionida</taxon>
        <taxon>Unionoidea</taxon>
        <taxon>Unionidae</taxon>
        <taxon>Unioninae</taxon>
        <taxon>Sinanodonta</taxon>
    </lineage>
</organism>
<gene>
    <name evidence="2" type="ORF">ACJMK2_021930</name>
</gene>